<evidence type="ECO:0000313" key="13">
    <source>
        <dbReference type="Proteomes" id="UP000266206"/>
    </source>
</evidence>
<dbReference type="SUPFAM" id="SSF53800">
    <property type="entry name" value="Chelatase"/>
    <property type="match status" value="1"/>
</dbReference>
<accession>A0A3A1YUJ0</accession>
<reference evidence="12 13" key="1">
    <citation type="submission" date="2017-08" db="EMBL/GenBank/DDBJ databases">
        <title>Pusillimonas indicus sp. nov., a member of the family Alcaligenaceae isolated from surface seawater.</title>
        <authorList>
            <person name="Li J."/>
        </authorList>
    </citation>
    <scope>NUCLEOTIDE SEQUENCE [LARGE SCALE GENOMIC DNA]</scope>
    <source>
        <strain evidence="12 13">L52-1-41</strain>
    </source>
</reference>
<feature type="binding site" evidence="9">
    <location>
        <position position="305"/>
    </location>
    <ligand>
        <name>Fe(2+)</name>
        <dbReference type="ChEBI" id="CHEBI:29033"/>
    </ligand>
</feature>
<dbReference type="RefSeq" id="WP_119515153.1">
    <property type="nucleotide sequence ID" value="NZ_NQYH01000001.1"/>
</dbReference>
<evidence type="ECO:0000256" key="11">
    <source>
        <dbReference type="SAM" id="MobiDB-lite"/>
    </source>
</evidence>
<dbReference type="InterPro" id="IPR033659">
    <property type="entry name" value="Ferrochelatase_N"/>
</dbReference>
<protein>
    <recommendedName>
        <fullName evidence="9 10">Ferrochelatase</fullName>
        <ecNumber evidence="9 10">4.98.1.1</ecNumber>
    </recommendedName>
    <alternativeName>
        <fullName evidence="9">Heme synthase</fullName>
    </alternativeName>
    <alternativeName>
        <fullName evidence="9">Protoheme ferro-lyase</fullName>
    </alternativeName>
</protein>
<dbReference type="InterPro" id="IPR033644">
    <property type="entry name" value="Ferrochelatase_C"/>
</dbReference>
<dbReference type="AlphaFoldDB" id="A0A3A1YUJ0"/>
<dbReference type="InterPro" id="IPR001015">
    <property type="entry name" value="Ferrochelatase"/>
</dbReference>
<evidence type="ECO:0000256" key="4">
    <source>
        <dbReference type="ARBA" id="ARBA00023004"/>
    </source>
</evidence>
<dbReference type="InterPro" id="IPR019772">
    <property type="entry name" value="Ferrochelatase_AS"/>
</dbReference>
<organism evidence="12 13">
    <name type="scientific">Neopusillimonas maritima</name>
    <dbReference type="NCBI Taxonomy" id="2026239"/>
    <lineage>
        <taxon>Bacteria</taxon>
        <taxon>Pseudomonadati</taxon>
        <taxon>Pseudomonadota</taxon>
        <taxon>Betaproteobacteria</taxon>
        <taxon>Burkholderiales</taxon>
        <taxon>Alcaligenaceae</taxon>
        <taxon>Neopusillimonas</taxon>
    </lineage>
</organism>
<gene>
    <name evidence="9" type="primary">hemH</name>
    <name evidence="12" type="ORF">CJP73_00290</name>
</gene>
<dbReference type="FunFam" id="3.40.50.1400:FF:000002">
    <property type="entry name" value="Ferrochelatase"/>
    <property type="match status" value="1"/>
</dbReference>
<evidence type="ECO:0000256" key="1">
    <source>
        <dbReference type="ARBA" id="ARBA00007718"/>
    </source>
</evidence>
<dbReference type="CDD" id="cd00419">
    <property type="entry name" value="Ferrochelatase_C"/>
    <property type="match status" value="1"/>
</dbReference>
<dbReference type="PANTHER" id="PTHR11108">
    <property type="entry name" value="FERROCHELATASE"/>
    <property type="match status" value="1"/>
</dbReference>
<dbReference type="OrthoDB" id="9809741at2"/>
<dbReference type="GO" id="GO:0006783">
    <property type="term" value="P:heme biosynthetic process"/>
    <property type="evidence" value="ECO:0007669"/>
    <property type="project" value="UniProtKB-UniRule"/>
</dbReference>
<comment type="similarity">
    <text evidence="1 9 10">Belongs to the ferrochelatase family.</text>
</comment>
<dbReference type="CDD" id="cd03411">
    <property type="entry name" value="Ferrochelatase_N"/>
    <property type="match status" value="1"/>
</dbReference>
<dbReference type="UniPathway" id="UPA00252">
    <property type="reaction ID" value="UER00325"/>
</dbReference>
<evidence type="ECO:0000256" key="7">
    <source>
        <dbReference type="ARBA" id="ARBA00023244"/>
    </source>
</evidence>
<comment type="caution">
    <text evidence="12">The sequence shown here is derived from an EMBL/GenBank/DDBJ whole genome shotgun (WGS) entry which is preliminary data.</text>
</comment>
<dbReference type="Pfam" id="PF00762">
    <property type="entry name" value="Ferrochelatase"/>
    <property type="match status" value="1"/>
</dbReference>
<feature type="region of interest" description="Disordered" evidence="11">
    <location>
        <begin position="1"/>
        <end position="26"/>
    </location>
</feature>
<dbReference type="GO" id="GO:0005737">
    <property type="term" value="C:cytoplasm"/>
    <property type="evidence" value="ECO:0007669"/>
    <property type="project" value="UniProtKB-SubCell"/>
</dbReference>
<name>A0A3A1YUJ0_9BURK</name>
<keyword evidence="3 9" id="KW-0479">Metal-binding</keyword>
<comment type="pathway">
    <text evidence="9 10">Porphyrin-containing compound metabolism; protoheme biosynthesis; protoheme from protoporphyrin-IX: step 1/1.</text>
</comment>
<comment type="catalytic activity">
    <reaction evidence="8">
        <text>Fe-coproporphyrin III + 2 H(+) = coproporphyrin III + Fe(2+)</text>
        <dbReference type="Rhea" id="RHEA:49572"/>
        <dbReference type="ChEBI" id="CHEBI:15378"/>
        <dbReference type="ChEBI" id="CHEBI:29033"/>
        <dbReference type="ChEBI" id="CHEBI:68438"/>
        <dbReference type="ChEBI" id="CHEBI:131725"/>
        <dbReference type="EC" id="4.99.1.9"/>
    </reaction>
    <physiologicalReaction direction="right-to-left" evidence="8">
        <dbReference type="Rhea" id="RHEA:49574"/>
    </physiologicalReaction>
</comment>
<dbReference type="Gene3D" id="3.40.50.1400">
    <property type="match status" value="2"/>
</dbReference>
<comment type="subcellular location">
    <subcellularLocation>
        <location evidence="9 10">Cytoplasm</location>
    </subcellularLocation>
</comment>
<feature type="binding site" evidence="9">
    <location>
        <position position="223"/>
    </location>
    <ligand>
        <name>Fe(2+)</name>
        <dbReference type="ChEBI" id="CHEBI:29033"/>
    </ligand>
</feature>
<dbReference type="EMBL" id="NQYH01000001">
    <property type="protein sequence ID" value="RIY41923.1"/>
    <property type="molecule type" value="Genomic_DNA"/>
</dbReference>
<dbReference type="PROSITE" id="PS00534">
    <property type="entry name" value="FERROCHELATASE"/>
    <property type="match status" value="1"/>
</dbReference>
<keyword evidence="2 9" id="KW-0963">Cytoplasm</keyword>
<dbReference type="GO" id="GO:0004325">
    <property type="term" value="F:ferrochelatase activity"/>
    <property type="evidence" value="ECO:0007669"/>
    <property type="project" value="UniProtKB-UniRule"/>
</dbReference>
<evidence type="ECO:0000256" key="10">
    <source>
        <dbReference type="RuleBase" id="RU000607"/>
    </source>
</evidence>
<proteinExistence type="inferred from homology"/>
<dbReference type="NCBIfam" id="TIGR00109">
    <property type="entry name" value="hemH"/>
    <property type="match status" value="1"/>
</dbReference>
<evidence type="ECO:0000313" key="12">
    <source>
        <dbReference type="EMBL" id="RIY41923.1"/>
    </source>
</evidence>
<evidence type="ECO:0000256" key="9">
    <source>
        <dbReference type="HAMAP-Rule" id="MF_00323"/>
    </source>
</evidence>
<sequence>MPSLLPSRYYPEPNDPHGLDPQPPARPSGPIGILVVNLGTPDEPTAPAIRRYLAQFLSDPRVIEIPQWIWRIILHGIILRTRPRKLVPRYRGIWLEQGSPLVVYSQAQATGLEKALQTEGADVRVTLAMRYGNPSIEAGIDALRKQGCERILTVPLYPQYAASTTATVVDAVTAHTARLRNQPELRFIKRYQDDPGYIQALVSKLTAFWNVHGKPERLLLSFHGLPQRTILQGDPYHRDCMDTVRAIKAHLPPEDAERVYVSFQSRFGAEKWLQPYTEPTLKAWAQEGIKHIDVMCPGFLADCLETLEEIQEECREAFLHAGGETFRYIPCLNDDAQWVEALSQIVRRHLSGWSEKA</sequence>
<dbReference type="HAMAP" id="MF_00323">
    <property type="entry name" value="Ferrochelatase"/>
    <property type="match status" value="1"/>
</dbReference>
<keyword evidence="5 9" id="KW-0350">Heme biosynthesis</keyword>
<evidence type="ECO:0000256" key="5">
    <source>
        <dbReference type="ARBA" id="ARBA00023133"/>
    </source>
</evidence>
<evidence type="ECO:0000256" key="2">
    <source>
        <dbReference type="ARBA" id="ARBA00022490"/>
    </source>
</evidence>
<evidence type="ECO:0000256" key="6">
    <source>
        <dbReference type="ARBA" id="ARBA00023239"/>
    </source>
</evidence>
<comment type="catalytic activity">
    <reaction evidence="9 10">
        <text>heme b + 2 H(+) = protoporphyrin IX + Fe(2+)</text>
        <dbReference type="Rhea" id="RHEA:22584"/>
        <dbReference type="ChEBI" id="CHEBI:15378"/>
        <dbReference type="ChEBI" id="CHEBI:29033"/>
        <dbReference type="ChEBI" id="CHEBI:57306"/>
        <dbReference type="ChEBI" id="CHEBI:60344"/>
        <dbReference type="EC" id="4.98.1.1"/>
    </reaction>
</comment>
<dbReference type="Proteomes" id="UP000266206">
    <property type="component" value="Unassembled WGS sequence"/>
</dbReference>
<evidence type="ECO:0000256" key="8">
    <source>
        <dbReference type="ARBA" id="ARBA00024536"/>
    </source>
</evidence>
<dbReference type="PANTHER" id="PTHR11108:SF1">
    <property type="entry name" value="FERROCHELATASE, MITOCHONDRIAL"/>
    <property type="match status" value="1"/>
</dbReference>
<dbReference type="GO" id="GO:0046872">
    <property type="term" value="F:metal ion binding"/>
    <property type="evidence" value="ECO:0007669"/>
    <property type="project" value="UniProtKB-KW"/>
</dbReference>
<keyword evidence="7 9" id="KW-0627">Porphyrin biosynthesis</keyword>
<keyword evidence="4 9" id="KW-0408">Iron</keyword>
<keyword evidence="6 9" id="KW-0456">Lyase</keyword>
<comment type="function">
    <text evidence="9 10">Catalyzes the ferrous insertion into protoporphyrin IX.</text>
</comment>
<dbReference type="EC" id="4.98.1.1" evidence="9 10"/>
<evidence type="ECO:0000256" key="3">
    <source>
        <dbReference type="ARBA" id="ARBA00022723"/>
    </source>
</evidence>